<evidence type="ECO:0000256" key="7">
    <source>
        <dbReference type="ARBA" id="ARBA00022619"/>
    </source>
</evidence>
<comment type="function">
    <text evidence="16 19">Catalyzes the conversion of GTP to 2,5-diamino-6-ribosylamino-4(3H)-pyrimidinone 5'-phosphate (DARP), formate and pyrophosphate.</text>
</comment>
<evidence type="ECO:0000256" key="6">
    <source>
        <dbReference type="ARBA" id="ARBA00011738"/>
    </source>
</evidence>
<keyword evidence="10 19" id="KW-0378">Hydrolase</keyword>
<dbReference type="GO" id="GO:0005829">
    <property type="term" value="C:cytosol"/>
    <property type="evidence" value="ECO:0007669"/>
    <property type="project" value="UniProtKB-ARBA"/>
</dbReference>
<evidence type="ECO:0000256" key="5">
    <source>
        <dbReference type="ARBA" id="ARBA00005520"/>
    </source>
</evidence>
<keyword evidence="23" id="KW-1185">Reference proteome</keyword>
<feature type="domain" description="GTP cyclohydrolase II" evidence="21">
    <location>
        <begin position="209"/>
        <end position="369"/>
    </location>
</feature>
<dbReference type="NCBIfam" id="TIGR00505">
    <property type="entry name" value="ribA"/>
    <property type="match status" value="1"/>
</dbReference>
<dbReference type="Gene3D" id="3.40.50.10990">
    <property type="entry name" value="GTP cyclohydrolase II"/>
    <property type="match status" value="1"/>
</dbReference>
<dbReference type="eggNOG" id="COG0807">
    <property type="taxonomic scope" value="Bacteria"/>
</dbReference>
<feature type="binding site" evidence="19">
    <location>
        <begin position="295"/>
        <end position="297"/>
    </location>
    <ligand>
        <name>GTP</name>
        <dbReference type="ChEBI" id="CHEBI:37565"/>
    </ligand>
</feature>
<dbReference type="OrthoDB" id="9793111at2"/>
<evidence type="ECO:0000256" key="12">
    <source>
        <dbReference type="ARBA" id="ARBA00022842"/>
    </source>
</evidence>
<dbReference type="SUPFAM" id="SSF55821">
    <property type="entry name" value="YrdC/RibB"/>
    <property type="match status" value="1"/>
</dbReference>
<comment type="caution">
    <text evidence="22">The sequence shown here is derived from an EMBL/GenBank/DDBJ whole genome shotgun (WGS) entry which is preliminary data.</text>
</comment>
<keyword evidence="12 20" id="KW-0460">Magnesium</keyword>
<dbReference type="GO" id="GO:0000287">
    <property type="term" value="F:magnesium ion binding"/>
    <property type="evidence" value="ECO:0007669"/>
    <property type="project" value="UniProtKB-UniRule"/>
</dbReference>
<comment type="similarity">
    <text evidence="19">Belongs to the GTP cyclohydrolase II family.</text>
</comment>
<dbReference type="eggNOG" id="COG0108">
    <property type="taxonomic scope" value="Bacteria"/>
</dbReference>
<feature type="binding site" evidence="20">
    <location>
        <begin position="141"/>
        <end position="145"/>
    </location>
    <ligand>
        <name>D-ribulose 5-phosphate</name>
        <dbReference type="ChEBI" id="CHEBI:58121"/>
    </ligand>
</feature>
<comment type="similarity">
    <text evidence="18 20">Belongs to the DHBP synthase family.</text>
</comment>
<dbReference type="PIRSF" id="PIRSF001259">
    <property type="entry name" value="RibA"/>
    <property type="match status" value="1"/>
</dbReference>
<feature type="binding site" evidence="19">
    <location>
        <position position="352"/>
    </location>
    <ligand>
        <name>GTP</name>
        <dbReference type="ChEBI" id="CHEBI:37565"/>
    </ligand>
</feature>
<feature type="binding site" evidence="19">
    <location>
        <position position="268"/>
    </location>
    <ligand>
        <name>Zn(2+)</name>
        <dbReference type="ChEBI" id="CHEBI:29105"/>
        <note>catalytic</note>
    </ligand>
</feature>
<evidence type="ECO:0000256" key="11">
    <source>
        <dbReference type="ARBA" id="ARBA00022833"/>
    </source>
</evidence>
<dbReference type="RefSeq" id="WP_035903242.1">
    <property type="nucleotide sequence ID" value="NZ_AVPK01000002.1"/>
</dbReference>
<dbReference type="InterPro" id="IPR017945">
    <property type="entry name" value="DHBP_synth_RibB-like_a/b_dom"/>
</dbReference>
<feature type="binding site" evidence="19">
    <location>
        <position position="257"/>
    </location>
    <ligand>
        <name>Zn(2+)</name>
        <dbReference type="ChEBI" id="CHEBI:29105"/>
        <note>catalytic</note>
    </ligand>
</feature>
<feature type="binding site" evidence="20">
    <location>
        <position position="29"/>
    </location>
    <ligand>
        <name>Mg(2+)</name>
        <dbReference type="ChEBI" id="CHEBI:18420"/>
        <label>1</label>
    </ligand>
</feature>
<reference evidence="22 23" key="1">
    <citation type="submission" date="2013-08" db="EMBL/GenBank/DDBJ databases">
        <title>The genome sequence of Knoellia subterranea.</title>
        <authorList>
            <person name="Zhu W."/>
            <person name="Wang G."/>
        </authorList>
    </citation>
    <scope>NUCLEOTIDE SEQUENCE [LARGE SCALE GENOMIC DNA]</scope>
    <source>
        <strain evidence="22 23">KCTC 19937</strain>
    </source>
</reference>
<dbReference type="HAMAP" id="MF_00179">
    <property type="entry name" value="RibA"/>
    <property type="match status" value="1"/>
</dbReference>
<feature type="binding site" evidence="20">
    <location>
        <position position="29"/>
    </location>
    <ligand>
        <name>Mg(2+)</name>
        <dbReference type="ChEBI" id="CHEBI:18420"/>
        <label>2</label>
    </ligand>
</feature>
<feature type="site" description="Essential for catalytic activity" evidence="20">
    <location>
        <position position="165"/>
    </location>
</feature>
<comment type="similarity">
    <text evidence="5">In the N-terminal section; belongs to the DHBP synthase family.</text>
</comment>
<dbReference type="Gene3D" id="3.90.870.10">
    <property type="entry name" value="DHBP synthase"/>
    <property type="match status" value="1"/>
</dbReference>
<comment type="subunit">
    <text evidence="6 20">Homodimer.</text>
</comment>
<dbReference type="CDD" id="cd00641">
    <property type="entry name" value="GTP_cyclohydro2"/>
    <property type="match status" value="1"/>
</dbReference>
<feature type="site" description="Essential for catalytic activity" evidence="20">
    <location>
        <position position="127"/>
    </location>
</feature>
<evidence type="ECO:0000256" key="1">
    <source>
        <dbReference type="ARBA" id="ARBA00000141"/>
    </source>
</evidence>
<keyword evidence="9 19" id="KW-0547">Nucleotide-binding</keyword>
<feature type="binding site" evidence="19">
    <location>
        <begin position="252"/>
        <end position="256"/>
    </location>
    <ligand>
        <name>GTP</name>
        <dbReference type="ChEBI" id="CHEBI:37565"/>
    </ligand>
</feature>
<accession>A0A0A0JQ07</accession>
<sequence length="409" mass="43557">MTELSTIDEALEALRLGRPVLVTDDEDRENEGDVILAAQTLADEWMAWTIRHSSGYVCAPMPDAVADRLDLPLMVRDNADRLRTAYTITVDAAEGVTTGISAADRAHTVRLLAEATATATDFVRPGHVVPLRARDGGVLARRGHTEAAVDLCRLAGLAPVGAIAELTHDDGMMMRLPAVLELGEEHDLPVITIEQLVAHRQRHDRVVRHATTTLPTPDGTFTVHAYRDTLTGDEHLALVSPRGLGDGSVLARLHSECLTGDVFGSARCDCGPQLRRAQARVAREGGVVVYVRGHEGRGVGLADKMAAYAVQDTGIDTVAAQEELGLPVDARDYSAATAILHDLGVGAVRLLTNNPDKVAAVTAAGIEVSAIERLQVAPVATNAAYLRTKRDKLGHDLVLDSSDSTEASA</sequence>
<keyword evidence="7 20" id="KW-0686">Riboflavin biosynthesis</keyword>
<dbReference type="GO" id="GO:0008270">
    <property type="term" value="F:zinc ion binding"/>
    <property type="evidence" value="ECO:0007669"/>
    <property type="project" value="UniProtKB-UniRule"/>
</dbReference>
<comment type="catalytic activity">
    <reaction evidence="17 19">
        <text>GTP + 4 H2O = 2,5-diamino-6-hydroxy-4-(5-phosphoribosylamino)-pyrimidine + formate + 2 phosphate + 3 H(+)</text>
        <dbReference type="Rhea" id="RHEA:23704"/>
        <dbReference type="ChEBI" id="CHEBI:15377"/>
        <dbReference type="ChEBI" id="CHEBI:15378"/>
        <dbReference type="ChEBI" id="CHEBI:15740"/>
        <dbReference type="ChEBI" id="CHEBI:37565"/>
        <dbReference type="ChEBI" id="CHEBI:43474"/>
        <dbReference type="ChEBI" id="CHEBI:58614"/>
        <dbReference type="EC" id="3.5.4.25"/>
    </reaction>
</comment>
<evidence type="ECO:0000256" key="9">
    <source>
        <dbReference type="ARBA" id="ARBA00022741"/>
    </source>
</evidence>
<dbReference type="InterPro" id="IPR036144">
    <property type="entry name" value="RibA-like_sf"/>
</dbReference>
<comment type="function">
    <text evidence="2 20">Catalyzes the conversion of D-ribulose 5-phosphate to formate and 3,4-dihydroxy-2-butanone 4-phosphate.</text>
</comment>
<dbReference type="GO" id="GO:0030145">
    <property type="term" value="F:manganese ion binding"/>
    <property type="evidence" value="ECO:0007669"/>
    <property type="project" value="UniProtKB-UniRule"/>
</dbReference>
<keyword evidence="11 19" id="KW-0862">Zinc</keyword>
<dbReference type="SUPFAM" id="SSF142695">
    <property type="entry name" value="RibA-like"/>
    <property type="match status" value="1"/>
</dbReference>
<dbReference type="FunFam" id="3.90.870.10:FF:000002">
    <property type="entry name" value="3,4-dihydroxy-2-butanone 4-phosphate synthase"/>
    <property type="match status" value="1"/>
</dbReference>
<dbReference type="EC" id="3.5.4.25" evidence="19"/>
<dbReference type="NCBIfam" id="TIGR00506">
    <property type="entry name" value="ribB"/>
    <property type="match status" value="1"/>
</dbReference>
<dbReference type="AlphaFoldDB" id="A0A0A0JQ07"/>
<dbReference type="GO" id="GO:0005525">
    <property type="term" value="F:GTP binding"/>
    <property type="evidence" value="ECO:0007669"/>
    <property type="project" value="UniProtKB-KW"/>
</dbReference>
<feature type="binding site" evidence="19">
    <location>
        <position position="273"/>
    </location>
    <ligand>
        <name>GTP</name>
        <dbReference type="ChEBI" id="CHEBI:37565"/>
    </ligand>
</feature>
<dbReference type="Pfam" id="PF00926">
    <property type="entry name" value="DHBP_synthase"/>
    <property type="match status" value="1"/>
</dbReference>
<dbReference type="FunFam" id="3.40.50.10990:FF:000001">
    <property type="entry name" value="Riboflavin biosynthesis protein RibBA"/>
    <property type="match status" value="1"/>
</dbReference>
<dbReference type="Proteomes" id="UP000030011">
    <property type="component" value="Unassembled WGS sequence"/>
</dbReference>
<feature type="binding site" evidence="20">
    <location>
        <position position="33"/>
    </location>
    <ligand>
        <name>D-ribulose 5-phosphate</name>
        <dbReference type="ChEBI" id="CHEBI:58121"/>
    </ligand>
</feature>
<dbReference type="Pfam" id="PF00925">
    <property type="entry name" value="GTP_cyclohydro2"/>
    <property type="match status" value="1"/>
</dbReference>
<feature type="active site" description="Nucleophile" evidence="19">
    <location>
        <position position="331"/>
    </location>
</feature>
<evidence type="ECO:0000256" key="10">
    <source>
        <dbReference type="ARBA" id="ARBA00022801"/>
    </source>
</evidence>
<evidence type="ECO:0000256" key="14">
    <source>
        <dbReference type="ARBA" id="ARBA00023211"/>
    </source>
</evidence>
<evidence type="ECO:0000256" key="13">
    <source>
        <dbReference type="ARBA" id="ARBA00023134"/>
    </source>
</evidence>
<gene>
    <name evidence="20" type="primary">ribB</name>
    <name evidence="19" type="synonym">ribA</name>
    <name evidence="22" type="ORF">N803_08960</name>
</gene>
<evidence type="ECO:0000259" key="21">
    <source>
        <dbReference type="Pfam" id="PF00925"/>
    </source>
</evidence>
<dbReference type="InterPro" id="IPR032677">
    <property type="entry name" value="GTP_cyclohydro_II"/>
</dbReference>
<keyword evidence="14 20" id="KW-0464">Manganese</keyword>
<dbReference type="NCBIfam" id="NF001591">
    <property type="entry name" value="PRK00393.1"/>
    <property type="match status" value="1"/>
</dbReference>
<organism evidence="22 23">
    <name type="scientific">Knoellia subterranea KCTC 19937</name>
    <dbReference type="NCBI Taxonomy" id="1385521"/>
    <lineage>
        <taxon>Bacteria</taxon>
        <taxon>Bacillati</taxon>
        <taxon>Actinomycetota</taxon>
        <taxon>Actinomycetes</taxon>
        <taxon>Micrococcales</taxon>
        <taxon>Intrasporangiaceae</taxon>
        <taxon>Knoellia</taxon>
    </lineage>
</organism>
<comment type="cofactor">
    <cofactor evidence="19">
        <name>Zn(2+)</name>
        <dbReference type="ChEBI" id="CHEBI:29105"/>
    </cofactor>
    <text evidence="19">Binds 1 zinc ion per subunit.</text>
</comment>
<name>A0A0A0JQ07_9MICO</name>
<evidence type="ECO:0000256" key="20">
    <source>
        <dbReference type="HAMAP-Rule" id="MF_00180"/>
    </source>
</evidence>
<dbReference type="HAMAP" id="MF_00180">
    <property type="entry name" value="RibB"/>
    <property type="match status" value="1"/>
</dbReference>
<dbReference type="EC" id="4.1.99.12" evidence="20"/>
<evidence type="ECO:0000256" key="17">
    <source>
        <dbReference type="ARBA" id="ARBA00049295"/>
    </source>
</evidence>
<feature type="binding site" evidence="19">
    <location>
        <position position="317"/>
    </location>
    <ligand>
        <name>GTP</name>
        <dbReference type="ChEBI" id="CHEBI:37565"/>
    </ligand>
</feature>
<keyword evidence="8 20" id="KW-0479">Metal-binding</keyword>
<evidence type="ECO:0000256" key="18">
    <source>
        <dbReference type="ARBA" id="ARBA00060730"/>
    </source>
</evidence>
<dbReference type="InterPro" id="IPR000926">
    <property type="entry name" value="RibA"/>
</dbReference>
<evidence type="ECO:0000256" key="2">
    <source>
        <dbReference type="ARBA" id="ARBA00002284"/>
    </source>
</evidence>
<dbReference type="GO" id="GO:0009231">
    <property type="term" value="P:riboflavin biosynthetic process"/>
    <property type="evidence" value="ECO:0007669"/>
    <property type="project" value="UniProtKB-UniRule"/>
</dbReference>
<feature type="binding site" evidence="20">
    <location>
        <begin position="28"/>
        <end position="29"/>
    </location>
    <ligand>
        <name>D-ribulose 5-phosphate</name>
        <dbReference type="ChEBI" id="CHEBI:58121"/>
    </ligand>
</feature>
<dbReference type="GO" id="GO:0008686">
    <property type="term" value="F:3,4-dihydroxy-2-butanone-4-phosphate synthase activity"/>
    <property type="evidence" value="ECO:0007669"/>
    <property type="project" value="UniProtKB-UniRule"/>
</dbReference>
<comment type="cofactor">
    <cofactor evidence="20">
        <name>Mg(2+)</name>
        <dbReference type="ChEBI" id="CHEBI:18420"/>
    </cofactor>
    <cofactor evidence="20">
        <name>Mn(2+)</name>
        <dbReference type="ChEBI" id="CHEBI:29035"/>
    </cofactor>
    <text evidence="20">Binds 2 divalent metal cations per subunit. Magnesium or manganese.</text>
</comment>
<protein>
    <recommendedName>
        <fullName evidence="19 20">Multifunctional fusion protein</fullName>
    </recommendedName>
    <domain>
        <recommendedName>
            <fullName evidence="19">GTP cyclohydrolase-2</fullName>
            <ecNumber evidence="19">3.5.4.25</ecNumber>
        </recommendedName>
        <alternativeName>
            <fullName evidence="19">GTP cyclohydrolase II</fullName>
        </alternativeName>
    </domain>
    <domain>
        <recommendedName>
            <fullName evidence="20">3,4-dihydroxy-2-butanone 4-phosphate synthase</fullName>
            <shortName evidence="20">DHBP synthase</shortName>
            <ecNumber evidence="20">4.1.99.12</ecNumber>
        </recommendedName>
    </domain>
</protein>
<dbReference type="InterPro" id="IPR000422">
    <property type="entry name" value="DHBP_synthase_RibB"/>
</dbReference>
<dbReference type="EMBL" id="AVPK01000002">
    <property type="protein sequence ID" value="KGN38834.1"/>
    <property type="molecule type" value="Genomic_DNA"/>
</dbReference>
<comment type="pathway">
    <text evidence="4 20">Cofactor biosynthesis; riboflavin biosynthesis; 2-hydroxy-3-oxobutyl phosphate from D-ribulose 5-phosphate: step 1/1.</text>
</comment>
<dbReference type="UniPathway" id="UPA00275">
    <property type="reaction ID" value="UER00399"/>
</dbReference>
<comment type="pathway">
    <text evidence="3 19">Cofactor biosynthesis; riboflavin biosynthesis; 5-amino-6-(D-ribitylamino)uracil from GTP: step 1/4.</text>
</comment>
<evidence type="ECO:0000313" key="23">
    <source>
        <dbReference type="Proteomes" id="UP000030011"/>
    </source>
</evidence>
<dbReference type="STRING" id="1385521.N803_08960"/>
<feature type="binding site" evidence="19">
    <location>
        <position position="270"/>
    </location>
    <ligand>
        <name>Zn(2+)</name>
        <dbReference type="ChEBI" id="CHEBI:29105"/>
        <note>catalytic</note>
    </ligand>
</feature>
<dbReference type="GO" id="GO:0003935">
    <property type="term" value="F:GTP cyclohydrolase II activity"/>
    <property type="evidence" value="ECO:0007669"/>
    <property type="project" value="UniProtKB-UniRule"/>
</dbReference>
<dbReference type="PANTHER" id="PTHR21327">
    <property type="entry name" value="GTP CYCLOHYDROLASE II-RELATED"/>
    <property type="match status" value="1"/>
</dbReference>
<evidence type="ECO:0000256" key="16">
    <source>
        <dbReference type="ARBA" id="ARBA00043932"/>
    </source>
</evidence>
<comment type="catalytic activity">
    <reaction evidence="1 20">
        <text>D-ribulose 5-phosphate = (2S)-2-hydroxy-3-oxobutyl phosphate + formate + H(+)</text>
        <dbReference type="Rhea" id="RHEA:18457"/>
        <dbReference type="ChEBI" id="CHEBI:15378"/>
        <dbReference type="ChEBI" id="CHEBI:15740"/>
        <dbReference type="ChEBI" id="CHEBI:58121"/>
        <dbReference type="ChEBI" id="CHEBI:58830"/>
        <dbReference type="EC" id="4.1.99.12"/>
    </reaction>
</comment>
<feature type="binding site" evidence="20">
    <location>
        <position position="144"/>
    </location>
    <ligand>
        <name>Mg(2+)</name>
        <dbReference type="ChEBI" id="CHEBI:18420"/>
        <label>2</label>
    </ligand>
</feature>
<keyword evidence="13 19" id="KW-0342">GTP-binding</keyword>
<evidence type="ECO:0000313" key="22">
    <source>
        <dbReference type="EMBL" id="KGN38834.1"/>
    </source>
</evidence>
<keyword evidence="15 20" id="KW-0456">Lyase</keyword>
<dbReference type="PANTHER" id="PTHR21327:SF18">
    <property type="entry name" value="3,4-DIHYDROXY-2-BUTANONE 4-PHOSPHATE SYNTHASE"/>
    <property type="match status" value="1"/>
</dbReference>
<proteinExistence type="inferred from homology"/>
<feature type="active site" description="Proton acceptor" evidence="19">
    <location>
        <position position="329"/>
    </location>
</feature>
<feature type="binding site" evidence="19">
    <location>
        <position position="357"/>
    </location>
    <ligand>
        <name>GTP</name>
        <dbReference type="ChEBI" id="CHEBI:37565"/>
    </ligand>
</feature>
<evidence type="ECO:0000256" key="4">
    <source>
        <dbReference type="ARBA" id="ARBA00004904"/>
    </source>
</evidence>
<evidence type="ECO:0000256" key="8">
    <source>
        <dbReference type="ARBA" id="ARBA00022723"/>
    </source>
</evidence>
<evidence type="ECO:0000256" key="19">
    <source>
        <dbReference type="HAMAP-Rule" id="MF_00179"/>
    </source>
</evidence>
<evidence type="ECO:0000256" key="15">
    <source>
        <dbReference type="ARBA" id="ARBA00023239"/>
    </source>
</evidence>
<evidence type="ECO:0000256" key="3">
    <source>
        <dbReference type="ARBA" id="ARBA00004853"/>
    </source>
</evidence>